<dbReference type="SMART" id="SM00212">
    <property type="entry name" value="UBCc"/>
    <property type="match status" value="1"/>
</dbReference>
<dbReference type="InterPro" id="IPR016135">
    <property type="entry name" value="UBQ-conjugating_enzyme/RWD"/>
</dbReference>
<evidence type="ECO:0000256" key="1">
    <source>
        <dbReference type="ARBA" id="ARBA00022679"/>
    </source>
</evidence>
<dbReference type="PANTHER" id="PTHR46116:SF39">
    <property type="entry name" value="BACULOVIRAL IAP REPEAT-CONTAINING PROTEIN 6"/>
    <property type="match status" value="1"/>
</dbReference>
<protein>
    <recommendedName>
        <fullName evidence="4">UBC core domain-containing protein</fullName>
    </recommendedName>
</protein>
<accession>A0A067QA28</accession>
<dbReference type="GO" id="GO:0016740">
    <property type="term" value="F:transferase activity"/>
    <property type="evidence" value="ECO:0007669"/>
    <property type="project" value="UniProtKB-KW"/>
</dbReference>
<dbReference type="STRING" id="933084.A0A067QA28"/>
<name>A0A067QA28_9AGAM</name>
<dbReference type="HOGENOM" id="CLU_046085_0_0_1"/>
<dbReference type="InterPro" id="IPR000608">
    <property type="entry name" value="UBC"/>
</dbReference>
<feature type="non-terminal residue" evidence="5">
    <location>
        <position position="1"/>
    </location>
</feature>
<dbReference type="SUPFAM" id="SSF54495">
    <property type="entry name" value="UBC-like"/>
    <property type="match status" value="1"/>
</dbReference>
<sequence length="472" mass="51293">SVGPGGTGYSVEGYASVGSGYGWRGGSRSRGGGRGRGVATSQSNLSALAAHWEEILERVFKTLIHFLPSPYASDAQVYDLLPHPSITSLLSLSTLPELLASLLRNDSVDDWIKRAGVYGAVLGLLRRMADCEVSVEMLVGKGWERKGGGVGIGEWMWEEGDVEWELVDTGGRIVRSPPLYEYFKKLTKQSEAFLAGASQLLDGESNEVDEVVVQGASLCGDIIAARSDIERTMAILGKSTSSSSSNNQDASSGSLSKTHSKGKARDPKVDMEREYSIACEGLAFEHINMGRPTASGGVLYQGYNYAKELEQTAGSTRNPKDRLHLIKELSAVSTGLPPGIWVRVDEVRNDAIKIMIAGPEGTPYAGGLFEFDCFMPLEYPNKPPLMHLHTTGGGRVRFNPNLYNNGKVCLSLLGTWAGRPEEQWFPYKSTLSQVLISIQSMIFVDAPFFNEFVIVSDIFTEPHDLTNGLLTP</sequence>
<keyword evidence="2" id="KW-0833">Ubl conjugation pathway</keyword>
<evidence type="ECO:0000256" key="3">
    <source>
        <dbReference type="SAM" id="MobiDB-lite"/>
    </source>
</evidence>
<keyword evidence="6" id="KW-1185">Reference proteome</keyword>
<feature type="compositionally biased region" description="Low complexity" evidence="3">
    <location>
        <begin position="239"/>
        <end position="256"/>
    </location>
</feature>
<dbReference type="Pfam" id="PF00179">
    <property type="entry name" value="UQ_con"/>
    <property type="match status" value="1"/>
</dbReference>
<dbReference type="Gene3D" id="3.10.110.10">
    <property type="entry name" value="Ubiquitin Conjugating Enzyme"/>
    <property type="match status" value="1"/>
</dbReference>
<feature type="region of interest" description="Disordered" evidence="3">
    <location>
        <begin position="238"/>
        <end position="270"/>
    </location>
</feature>
<dbReference type="PROSITE" id="PS50127">
    <property type="entry name" value="UBC_2"/>
    <property type="match status" value="1"/>
</dbReference>
<dbReference type="GO" id="GO:0005634">
    <property type="term" value="C:nucleus"/>
    <property type="evidence" value="ECO:0007669"/>
    <property type="project" value="TreeGrafter"/>
</dbReference>
<evidence type="ECO:0000256" key="2">
    <source>
        <dbReference type="ARBA" id="ARBA00022786"/>
    </source>
</evidence>
<evidence type="ECO:0000259" key="4">
    <source>
        <dbReference type="PROSITE" id="PS50127"/>
    </source>
</evidence>
<keyword evidence="1" id="KW-0808">Transferase</keyword>
<evidence type="ECO:0000313" key="6">
    <source>
        <dbReference type="Proteomes" id="UP000027265"/>
    </source>
</evidence>
<dbReference type="OrthoDB" id="47801at2759"/>
<reference evidence="6" key="1">
    <citation type="journal article" date="2014" name="Proc. Natl. Acad. Sci. U.S.A.">
        <title>Extensive sampling of basidiomycete genomes demonstrates inadequacy of the white-rot/brown-rot paradigm for wood decay fungi.</title>
        <authorList>
            <person name="Riley R."/>
            <person name="Salamov A.A."/>
            <person name="Brown D.W."/>
            <person name="Nagy L.G."/>
            <person name="Floudas D."/>
            <person name="Held B.W."/>
            <person name="Levasseur A."/>
            <person name="Lombard V."/>
            <person name="Morin E."/>
            <person name="Otillar R."/>
            <person name="Lindquist E.A."/>
            <person name="Sun H."/>
            <person name="LaButti K.M."/>
            <person name="Schmutz J."/>
            <person name="Jabbour D."/>
            <person name="Luo H."/>
            <person name="Baker S.E."/>
            <person name="Pisabarro A.G."/>
            <person name="Walton J.D."/>
            <person name="Blanchette R.A."/>
            <person name="Henrissat B."/>
            <person name="Martin F."/>
            <person name="Cullen D."/>
            <person name="Hibbett D.S."/>
            <person name="Grigoriev I.V."/>
        </authorList>
    </citation>
    <scope>NUCLEOTIDE SEQUENCE [LARGE SCALE GENOMIC DNA]</scope>
    <source>
        <strain evidence="6">MUCL 33604</strain>
    </source>
</reference>
<dbReference type="GO" id="GO:0043066">
    <property type="term" value="P:negative regulation of apoptotic process"/>
    <property type="evidence" value="ECO:0007669"/>
    <property type="project" value="TreeGrafter"/>
</dbReference>
<dbReference type="Proteomes" id="UP000027265">
    <property type="component" value="Unassembled WGS sequence"/>
</dbReference>
<gene>
    <name evidence="5" type="ORF">JAAARDRAFT_120620</name>
</gene>
<dbReference type="PANTHER" id="PTHR46116">
    <property type="entry name" value="(E3-INDEPENDENT) E2 UBIQUITIN-CONJUGATING ENZYME"/>
    <property type="match status" value="1"/>
</dbReference>
<organism evidence="5 6">
    <name type="scientific">Jaapia argillacea MUCL 33604</name>
    <dbReference type="NCBI Taxonomy" id="933084"/>
    <lineage>
        <taxon>Eukaryota</taxon>
        <taxon>Fungi</taxon>
        <taxon>Dikarya</taxon>
        <taxon>Basidiomycota</taxon>
        <taxon>Agaricomycotina</taxon>
        <taxon>Agaricomycetes</taxon>
        <taxon>Agaricomycetidae</taxon>
        <taxon>Jaapiales</taxon>
        <taxon>Jaapiaceae</taxon>
        <taxon>Jaapia</taxon>
    </lineage>
</organism>
<evidence type="ECO:0000313" key="5">
    <source>
        <dbReference type="EMBL" id="KDQ63010.1"/>
    </source>
</evidence>
<dbReference type="GO" id="GO:0004869">
    <property type="term" value="F:cysteine-type endopeptidase inhibitor activity"/>
    <property type="evidence" value="ECO:0007669"/>
    <property type="project" value="TreeGrafter"/>
</dbReference>
<dbReference type="AlphaFoldDB" id="A0A067QA28"/>
<feature type="domain" description="UBC core" evidence="4">
    <location>
        <begin position="320"/>
        <end position="472"/>
    </location>
</feature>
<dbReference type="EMBL" id="KL197710">
    <property type="protein sequence ID" value="KDQ63010.1"/>
    <property type="molecule type" value="Genomic_DNA"/>
</dbReference>
<dbReference type="InParanoid" id="A0A067QA28"/>
<proteinExistence type="predicted"/>